<dbReference type="Gene3D" id="1.20.920.10">
    <property type="entry name" value="Bromodomain-like"/>
    <property type="match status" value="1"/>
</dbReference>
<keyword evidence="3" id="KW-0175">Coiled coil</keyword>
<evidence type="ECO:0000313" key="6">
    <source>
        <dbReference type="EMBL" id="CAK9139661.1"/>
    </source>
</evidence>
<accession>A0ABC8R5I0</accession>
<feature type="region of interest" description="Disordered" evidence="4">
    <location>
        <begin position="83"/>
        <end position="165"/>
    </location>
</feature>
<dbReference type="Proteomes" id="UP001642360">
    <property type="component" value="Unassembled WGS sequence"/>
</dbReference>
<feature type="compositionally biased region" description="Low complexity" evidence="4">
    <location>
        <begin position="512"/>
        <end position="528"/>
    </location>
</feature>
<evidence type="ECO:0000256" key="1">
    <source>
        <dbReference type="ARBA" id="ARBA00023117"/>
    </source>
</evidence>
<dbReference type="EMBL" id="CAUOFW020000978">
    <property type="protein sequence ID" value="CAK9139661.1"/>
    <property type="molecule type" value="Genomic_DNA"/>
</dbReference>
<feature type="compositionally biased region" description="Low complexity" evidence="4">
    <location>
        <begin position="153"/>
        <end position="165"/>
    </location>
</feature>
<gene>
    <name evidence="6" type="ORF">ILEXP_LOCUS7057</name>
</gene>
<feature type="compositionally biased region" description="Polar residues" evidence="4">
    <location>
        <begin position="859"/>
        <end position="868"/>
    </location>
</feature>
<feature type="compositionally biased region" description="Polar residues" evidence="4">
    <location>
        <begin position="624"/>
        <end position="636"/>
    </location>
</feature>
<evidence type="ECO:0000256" key="4">
    <source>
        <dbReference type="SAM" id="MobiDB-lite"/>
    </source>
</evidence>
<sequence length="886" mass="98157">MGQIVRRKKKGRPSKADLAKRNAVEEQPAESSPGRDLRRSLRRRNVQYIFDYDDYIDEDEYYEDDEDVRKKEKKLQVLLKLQSQEGGAESVVNRTRRVDHTHTASASSDDDDGGNQPLKKRKIDGDDEVADDDDENDEVRERKVEPKGIDCVPGTPSDPLSGLPLPDKKTLELILDKLQKKDIYGVYAEPFDPEELPDYLDVIEHPLDFATVRSKLKNGSYSTLEQFESDVFLICSNAMQYNAPDTIYHKQARSIQELAKRKFEKLRMDFERLEKEIKSEEKTRSNSLAKNQIKKPMSRTVQEPIGSDFSSGATLATAGDFVNNTYVAQAGGFERPSSVDRLVEGNTSLIDYNLEKAEDLLPGKGLLSRFGRKPASHDENRRATYNLSGQTVLRSESIFTTFDGESKQLVPVGLHADHSYARSVARFAATLGPVAWKVASQMIEQALPAGFKFGHGWVGEYEPLPTPVLMLETCADTRKNDISAKTPVSAKELPVNGPILEGKSPQFGPAGTKPTATSRTTTPLTAKRQPAMRNSLERKPSFSYSSGTKPNVSDSATYQQKKSQSRNFTEPEKMVMKQVELNNPPSANHSASGYTEESQISNYSELPTSRSLDAVPRNRNFLQSVSFKQPNNNGTVTGALPNGRAVSNGSDTSRMVSSSSDSFHNRMVRPVTSFLNGKEQCLSDPVQMMRTLSEKAQNQHKSSNQSSVGSIPVVSPFASMSRDDPSNATAAAAHAWMSMGVGGLKPAVVNEGTPKNQIIADFLCSATRDLQPQVEQFRGEFPVSGMHFQPENSFPLHTFVPRPVISANEAQFQTRPMLAPQLSTSDLSRFQMHSPWRGPNPQIQPRQKQESLPPDLNIGFQSSGSPVRQSIGVPVDSQQPDLALQL</sequence>
<feature type="coiled-coil region" evidence="3">
    <location>
        <begin position="256"/>
        <end position="290"/>
    </location>
</feature>
<dbReference type="PROSITE" id="PS00633">
    <property type="entry name" value="BROMODOMAIN_1"/>
    <property type="match status" value="1"/>
</dbReference>
<protein>
    <recommendedName>
        <fullName evidence="5">Bromo domain-containing protein</fullName>
    </recommendedName>
</protein>
<name>A0ABC8R5I0_9AQUA</name>
<organism evidence="6 7">
    <name type="scientific">Ilex paraguariensis</name>
    <name type="common">yerba mate</name>
    <dbReference type="NCBI Taxonomy" id="185542"/>
    <lineage>
        <taxon>Eukaryota</taxon>
        <taxon>Viridiplantae</taxon>
        <taxon>Streptophyta</taxon>
        <taxon>Embryophyta</taxon>
        <taxon>Tracheophyta</taxon>
        <taxon>Spermatophyta</taxon>
        <taxon>Magnoliopsida</taxon>
        <taxon>eudicotyledons</taxon>
        <taxon>Gunneridae</taxon>
        <taxon>Pentapetalae</taxon>
        <taxon>asterids</taxon>
        <taxon>campanulids</taxon>
        <taxon>Aquifoliales</taxon>
        <taxon>Aquifoliaceae</taxon>
        <taxon>Ilex</taxon>
    </lineage>
</organism>
<feature type="compositionally biased region" description="Basic and acidic residues" evidence="4">
    <location>
        <begin position="139"/>
        <end position="148"/>
    </location>
</feature>
<dbReference type="SMART" id="SM00297">
    <property type="entry name" value="BROMO"/>
    <property type="match status" value="1"/>
</dbReference>
<evidence type="ECO:0000259" key="5">
    <source>
        <dbReference type="PROSITE" id="PS50014"/>
    </source>
</evidence>
<feature type="compositionally biased region" description="Low complexity" evidence="4">
    <location>
        <begin position="650"/>
        <end position="662"/>
    </location>
</feature>
<feature type="compositionally biased region" description="Polar residues" evidence="4">
    <location>
        <begin position="542"/>
        <end position="568"/>
    </location>
</feature>
<dbReference type="PANTHER" id="PTHR22881">
    <property type="entry name" value="BROMODOMAIN CONTAINING PROTEIN"/>
    <property type="match status" value="1"/>
</dbReference>
<evidence type="ECO:0000313" key="7">
    <source>
        <dbReference type="Proteomes" id="UP001642360"/>
    </source>
</evidence>
<feature type="compositionally biased region" description="Basic and acidic residues" evidence="4">
    <location>
        <begin position="14"/>
        <end position="24"/>
    </location>
</feature>
<keyword evidence="1 2" id="KW-0103">Bromodomain</keyword>
<reference evidence="6 7" key="1">
    <citation type="submission" date="2024-02" db="EMBL/GenBank/DDBJ databases">
        <authorList>
            <person name="Vignale AGUSTIN F."/>
            <person name="Sosa J E."/>
            <person name="Modenutti C."/>
        </authorList>
    </citation>
    <scope>NUCLEOTIDE SEQUENCE [LARGE SCALE GENOMIC DNA]</scope>
</reference>
<dbReference type="CDD" id="cd04369">
    <property type="entry name" value="Bromodomain"/>
    <property type="match status" value="1"/>
</dbReference>
<dbReference type="PANTHER" id="PTHR22881:SF42">
    <property type="entry name" value="DNA-BINDING BROMODOMAIN-CONTAINING PROTEIN"/>
    <property type="match status" value="1"/>
</dbReference>
<dbReference type="SUPFAM" id="SSF47370">
    <property type="entry name" value="Bromodomain"/>
    <property type="match status" value="1"/>
</dbReference>
<comment type="caution">
    <text evidence="6">The sequence shown here is derived from an EMBL/GenBank/DDBJ whole genome shotgun (WGS) entry which is preliminary data.</text>
</comment>
<feature type="region of interest" description="Disordered" evidence="4">
    <location>
        <begin position="494"/>
        <end position="570"/>
    </location>
</feature>
<evidence type="ECO:0000256" key="3">
    <source>
        <dbReference type="SAM" id="Coils"/>
    </source>
</evidence>
<feature type="region of interest" description="Disordered" evidence="4">
    <location>
        <begin position="624"/>
        <end position="662"/>
    </location>
</feature>
<dbReference type="InterPro" id="IPR018359">
    <property type="entry name" value="Bromodomain_CS"/>
</dbReference>
<dbReference type="InterPro" id="IPR036427">
    <property type="entry name" value="Bromodomain-like_sf"/>
</dbReference>
<dbReference type="PRINTS" id="PR00503">
    <property type="entry name" value="BROMODOMAIN"/>
</dbReference>
<dbReference type="InterPro" id="IPR051831">
    <property type="entry name" value="Bromodomain_contain_prot"/>
</dbReference>
<dbReference type="Pfam" id="PF00439">
    <property type="entry name" value="Bromodomain"/>
    <property type="match status" value="1"/>
</dbReference>
<evidence type="ECO:0000256" key="2">
    <source>
        <dbReference type="PROSITE-ProRule" id="PRU00035"/>
    </source>
</evidence>
<feature type="region of interest" description="Disordered" evidence="4">
    <location>
        <begin position="1"/>
        <end position="43"/>
    </location>
</feature>
<feature type="compositionally biased region" description="Acidic residues" evidence="4">
    <location>
        <begin position="125"/>
        <end position="138"/>
    </location>
</feature>
<dbReference type="InterPro" id="IPR001487">
    <property type="entry name" value="Bromodomain"/>
</dbReference>
<feature type="compositionally biased region" description="Basic residues" evidence="4">
    <location>
        <begin position="1"/>
        <end position="13"/>
    </location>
</feature>
<dbReference type="PROSITE" id="PS50014">
    <property type="entry name" value="BROMODOMAIN_2"/>
    <property type="match status" value="1"/>
</dbReference>
<feature type="region of interest" description="Disordered" evidence="4">
    <location>
        <begin position="582"/>
        <end position="604"/>
    </location>
</feature>
<proteinExistence type="predicted"/>
<dbReference type="AlphaFoldDB" id="A0ABC8R5I0"/>
<feature type="region of interest" description="Disordered" evidence="4">
    <location>
        <begin position="831"/>
        <end position="886"/>
    </location>
</feature>
<feature type="domain" description="Bromo" evidence="5">
    <location>
        <begin position="179"/>
        <end position="249"/>
    </location>
</feature>
<keyword evidence="7" id="KW-1185">Reference proteome</keyword>